<proteinExistence type="predicted"/>
<dbReference type="KEGG" id="xyl:ET495_16890"/>
<reference evidence="2 3" key="1">
    <citation type="submission" date="2019-01" db="EMBL/GenBank/DDBJ databases">
        <title>Genome sequencing of strain 2JSPR-7.</title>
        <authorList>
            <person name="Heo J."/>
            <person name="Kim S.-J."/>
            <person name="Kim J.-S."/>
            <person name="Hong S.-B."/>
            <person name="Kwon S.-W."/>
        </authorList>
    </citation>
    <scope>NUCLEOTIDE SEQUENCE [LARGE SCALE GENOMIC DNA]</scope>
    <source>
        <strain evidence="2 3">2JSPR-7</strain>
    </source>
</reference>
<evidence type="ECO:0000259" key="1">
    <source>
        <dbReference type="Pfam" id="PF10022"/>
    </source>
</evidence>
<evidence type="ECO:0000313" key="2">
    <source>
        <dbReference type="EMBL" id="QAY64598.1"/>
    </source>
</evidence>
<dbReference type="InterPro" id="IPR016624">
    <property type="entry name" value="UCP014753"/>
</dbReference>
<dbReference type="PANTHER" id="PTHR35339:SF4">
    <property type="entry name" value="LINALOOL DEHYDRATASE_ISOMERASE DOMAIN-CONTAINING PROTEIN"/>
    <property type="match status" value="1"/>
</dbReference>
<organism evidence="2 3">
    <name type="scientific">Xylanimonas allomyrinae</name>
    <dbReference type="NCBI Taxonomy" id="2509459"/>
    <lineage>
        <taxon>Bacteria</taxon>
        <taxon>Bacillati</taxon>
        <taxon>Actinomycetota</taxon>
        <taxon>Actinomycetes</taxon>
        <taxon>Micrococcales</taxon>
        <taxon>Promicromonosporaceae</taxon>
        <taxon>Xylanimonas</taxon>
    </lineage>
</organism>
<gene>
    <name evidence="2" type="ORF">ET495_16890</name>
</gene>
<accession>A0A4P6F2L3</accession>
<dbReference type="RefSeq" id="WP_129205740.1">
    <property type="nucleotide sequence ID" value="NZ_CP035495.1"/>
</dbReference>
<sequence length="658" mass="70099">MVWQPARDPRRASAWTREEWTGFADRLLTGARAYASPGYARLTLPGPAGAYGTAVDGLEGFARTFLLAGFRIAGDPGGARDDLAQRYADGIAAGVDPAAPAHERWVRLTEHPQAKVEAASIALVLDLCRPWVWDRLSERTREQVVEYLSPVVGDTAYPDNNWLWFRVVVQTFLRSVGGPWSPDDVESDLARYESFYRGDGWYSDGPRRAFDHYAGWAMHLYPVLWSRMAGADTLAGGRSATHRDRLDRYLLDAVRLVGGDGGPLVQGRSLVYRFAAAAPFWAGVLAEVPSTTPGVLRQAAGRTVGHFLGHGVPEAGDLLTLGWHRQWRPLAQGYSGPSSPYWAVKGLLGIALPAGHPVWAAHAEPLPVDLSDQAFAVAPAGWAVATTRADGLVRVANHGTDHATPGVPTGDSPLYARLGYSTATSPLLDEDAWVTPVDQAVALVDQQGRTTHRTPMTPRRTVVGDGFAMASSVTDAHWMRDVVTPPIDLGDGRAGTAVPAGRLEVVSVLRGPWELRLVRVASMADGVAAHDLRLHVGGWALPGDTVDDGAPRPVEVRVDAGSAVVTCGALTSAIASVEVGGIGDVVTVADASPLARRSFVPVLERPVTVGSWCGALVTLTGTRPPRRRCRATVTAGAVDVCWPDGVAHRVALPADGAA</sequence>
<dbReference type="EMBL" id="CP035495">
    <property type="protein sequence ID" value="QAY64598.1"/>
    <property type="molecule type" value="Genomic_DNA"/>
</dbReference>
<feature type="domain" description="DUF2264" evidence="1">
    <location>
        <begin position="16"/>
        <end position="365"/>
    </location>
</feature>
<dbReference type="OrthoDB" id="9813465at2"/>
<keyword evidence="3" id="KW-1185">Reference proteome</keyword>
<dbReference type="Proteomes" id="UP000291758">
    <property type="component" value="Chromosome"/>
</dbReference>
<protein>
    <submittedName>
        <fullName evidence="2">DUF2264 domain-containing protein</fullName>
    </submittedName>
</protein>
<dbReference type="InterPro" id="IPR049349">
    <property type="entry name" value="DUF2264_N"/>
</dbReference>
<dbReference type="PANTHER" id="PTHR35339">
    <property type="entry name" value="LINALOOL DEHYDRATASE_ISOMERASE DOMAIN-CONTAINING PROTEIN"/>
    <property type="match status" value="1"/>
</dbReference>
<dbReference type="Pfam" id="PF10022">
    <property type="entry name" value="DUF2264"/>
    <property type="match status" value="1"/>
</dbReference>
<name>A0A4P6F2L3_9MICO</name>
<dbReference type="AlphaFoldDB" id="A0A4P6F2L3"/>
<evidence type="ECO:0000313" key="3">
    <source>
        <dbReference type="Proteomes" id="UP000291758"/>
    </source>
</evidence>